<feature type="compositionally biased region" description="Basic and acidic residues" evidence="2">
    <location>
        <begin position="141"/>
        <end position="160"/>
    </location>
</feature>
<comment type="caution">
    <text evidence="3">The sequence shown here is derived from an EMBL/GenBank/DDBJ whole genome shotgun (WGS) entry which is preliminary data.</text>
</comment>
<dbReference type="InterPro" id="IPR008907">
    <property type="entry name" value="TPP/p25"/>
</dbReference>
<keyword evidence="4" id="KW-1185">Reference proteome</keyword>
<dbReference type="InterPro" id="IPR011992">
    <property type="entry name" value="EF-hand-dom_pair"/>
</dbReference>
<dbReference type="AlphaFoldDB" id="A0A813PG64"/>
<reference evidence="3" key="1">
    <citation type="submission" date="2021-02" db="EMBL/GenBank/DDBJ databases">
        <authorList>
            <person name="Nowell W R."/>
        </authorList>
    </citation>
    <scope>NUCLEOTIDE SEQUENCE</scope>
</reference>
<proteinExistence type="inferred from homology"/>
<dbReference type="GO" id="GO:0046785">
    <property type="term" value="P:microtubule polymerization"/>
    <property type="evidence" value="ECO:0007669"/>
    <property type="project" value="InterPro"/>
</dbReference>
<organism evidence="3 4">
    <name type="scientific">Rotaria sordida</name>
    <dbReference type="NCBI Taxonomy" id="392033"/>
    <lineage>
        <taxon>Eukaryota</taxon>
        <taxon>Metazoa</taxon>
        <taxon>Spiralia</taxon>
        <taxon>Gnathifera</taxon>
        <taxon>Rotifera</taxon>
        <taxon>Eurotatoria</taxon>
        <taxon>Bdelloidea</taxon>
        <taxon>Philodinida</taxon>
        <taxon>Philodinidae</taxon>
        <taxon>Rotaria</taxon>
    </lineage>
</organism>
<dbReference type="EMBL" id="CAJNOL010000018">
    <property type="protein sequence ID" value="CAF0750027.1"/>
    <property type="molecule type" value="Genomic_DNA"/>
</dbReference>
<evidence type="ECO:0000256" key="1">
    <source>
        <dbReference type="ARBA" id="ARBA00010994"/>
    </source>
</evidence>
<dbReference type="GO" id="GO:0032273">
    <property type="term" value="P:positive regulation of protein polymerization"/>
    <property type="evidence" value="ECO:0007669"/>
    <property type="project" value="TreeGrafter"/>
</dbReference>
<comment type="similarity">
    <text evidence="1">Belongs to the TPPP family.</text>
</comment>
<dbReference type="Gene3D" id="1.10.238.10">
    <property type="entry name" value="EF-hand"/>
    <property type="match status" value="1"/>
</dbReference>
<feature type="region of interest" description="Disordered" evidence="2">
    <location>
        <begin position="137"/>
        <end position="160"/>
    </location>
</feature>
<sequence>MASGGNDGGLKEAFDKYSKFGKTEAQLKEKDIRIDSRNIQKMMKDAGIVDSKYATQLLDNDIARVLGKLTTSGTYTKGIKTFEFQGFKQLIDQIAESKKTSTDQLVSQISSISGPSLANVTGTANKNITERMTDTSHYTGSHKERFDAEGHGKGKEGRIDETKTTGYSTCSILSLLLLDRIGSFKS</sequence>
<dbReference type="Pfam" id="PF05517">
    <property type="entry name" value="p25-alpha"/>
    <property type="match status" value="1"/>
</dbReference>
<dbReference type="Proteomes" id="UP000663870">
    <property type="component" value="Unassembled WGS sequence"/>
</dbReference>
<accession>A0A813PG64</accession>
<dbReference type="PANTHER" id="PTHR12932">
    <property type="entry name" value="P25 ALPHA-RELATED"/>
    <property type="match status" value="1"/>
</dbReference>
<evidence type="ECO:0000256" key="2">
    <source>
        <dbReference type="SAM" id="MobiDB-lite"/>
    </source>
</evidence>
<dbReference type="SUPFAM" id="SSF47473">
    <property type="entry name" value="EF-hand"/>
    <property type="match status" value="1"/>
</dbReference>
<evidence type="ECO:0000313" key="3">
    <source>
        <dbReference type="EMBL" id="CAF0750027.1"/>
    </source>
</evidence>
<dbReference type="PANTHER" id="PTHR12932:SF9">
    <property type="entry name" value="TUBULIN POLYMERIZATION-PROMOTING PROTEIN HOMOLOG"/>
    <property type="match status" value="1"/>
</dbReference>
<gene>
    <name evidence="3" type="ORF">JXQ802_LOCUS1619</name>
</gene>
<name>A0A813PG64_9BILA</name>
<dbReference type="GO" id="GO:0001578">
    <property type="term" value="P:microtubule bundle formation"/>
    <property type="evidence" value="ECO:0007669"/>
    <property type="project" value="TreeGrafter"/>
</dbReference>
<dbReference type="GO" id="GO:0005874">
    <property type="term" value="C:microtubule"/>
    <property type="evidence" value="ECO:0007669"/>
    <property type="project" value="TreeGrafter"/>
</dbReference>
<dbReference type="GO" id="GO:0015631">
    <property type="term" value="F:tubulin binding"/>
    <property type="evidence" value="ECO:0007669"/>
    <property type="project" value="InterPro"/>
</dbReference>
<protein>
    <submittedName>
        <fullName evidence="3">Uncharacterized protein</fullName>
    </submittedName>
</protein>
<evidence type="ECO:0000313" key="4">
    <source>
        <dbReference type="Proteomes" id="UP000663870"/>
    </source>
</evidence>